<reference evidence="2 3" key="1">
    <citation type="submission" date="2023-11" db="EMBL/GenBank/DDBJ databases">
        <title>Draft genome sequence and annotation of the polyextremotolerant black yeast-like fungus Aureobasidium pullulans NRRL 62042.</title>
        <authorList>
            <person name="Dielentheis-Frenken M.R.E."/>
            <person name="Wibberg D."/>
            <person name="Blank L.M."/>
            <person name="Tiso T."/>
        </authorList>
    </citation>
    <scope>NUCLEOTIDE SEQUENCE [LARGE SCALE GENOMIC DNA]</scope>
    <source>
        <strain evidence="2 3">NRRL 62042</strain>
    </source>
</reference>
<name>A0ABR0T6L9_AURPU</name>
<protein>
    <recommendedName>
        <fullName evidence="4">Apple domain-containing protein</fullName>
    </recommendedName>
</protein>
<gene>
    <name evidence="2" type="ORF">QM012_004962</name>
</gene>
<evidence type="ECO:0008006" key="4">
    <source>
        <dbReference type="Google" id="ProtNLM"/>
    </source>
</evidence>
<proteinExistence type="predicted"/>
<evidence type="ECO:0000256" key="1">
    <source>
        <dbReference type="SAM" id="MobiDB-lite"/>
    </source>
</evidence>
<keyword evidence="3" id="KW-1185">Reference proteome</keyword>
<dbReference type="Proteomes" id="UP001341245">
    <property type="component" value="Unassembled WGS sequence"/>
</dbReference>
<evidence type="ECO:0000313" key="2">
    <source>
        <dbReference type="EMBL" id="KAK5999874.1"/>
    </source>
</evidence>
<comment type="caution">
    <text evidence="2">The sequence shown here is derived from an EMBL/GenBank/DDBJ whole genome shotgun (WGS) entry which is preliminary data.</text>
</comment>
<feature type="region of interest" description="Disordered" evidence="1">
    <location>
        <begin position="1"/>
        <end position="74"/>
    </location>
</feature>
<accession>A0ABR0T6L9</accession>
<organism evidence="2 3">
    <name type="scientific">Aureobasidium pullulans</name>
    <name type="common">Black yeast</name>
    <name type="synonym">Pullularia pullulans</name>
    <dbReference type="NCBI Taxonomy" id="5580"/>
    <lineage>
        <taxon>Eukaryota</taxon>
        <taxon>Fungi</taxon>
        <taxon>Dikarya</taxon>
        <taxon>Ascomycota</taxon>
        <taxon>Pezizomycotina</taxon>
        <taxon>Dothideomycetes</taxon>
        <taxon>Dothideomycetidae</taxon>
        <taxon>Dothideales</taxon>
        <taxon>Saccotheciaceae</taxon>
        <taxon>Aureobasidium</taxon>
    </lineage>
</organism>
<dbReference type="EMBL" id="JASGXD010000020">
    <property type="protein sequence ID" value="KAK5999874.1"/>
    <property type="molecule type" value="Genomic_DNA"/>
</dbReference>
<sequence length="326" mass="34455">MLTQTSSRKSSSSRPSSTKASSSKSLSNKQSSVQSVSSRSSTKQLSTSKFSSSTRVVSSQKPSSRITSSSVKTSSSSTSLRDAYQIITSQHLEAFCTKYLGLTTPSTTKTTTLSASVATTNVLEMTATSKIATTTTETDVIQTVTVTTTVRTYAATAPTRKRALETPSALSSYPERAISSACNRAATAPPTTTILKSVMVTSTSIVTSTLTTTAYEYDLSTARELATSTVTSISPLYTDAPCGNQPAGSTWSGPLWFIGQWALYCHSYSIVGVSHYSSSGDMGACMGLCNDFGWCKGVKQSDGNCWLYDDFTISPFGNSSVAVRVG</sequence>
<evidence type="ECO:0000313" key="3">
    <source>
        <dbReference type="Proteomes" id="UP001341245"/>
    </source>
</evidence>